<dbReference type="Proteomes" id="UP000596427">
    <property type="component" value="Chromosome"/>
</dbReference>
<evidence type="ECO:0000256" key="3">
    <source>
        <dbReference type="ARBA" id="ARBA00022777"/>
    </source>
</evidence>
<dbReference type="InterPro" id="IPR016898">
    <property type="entry name" value="Polyphosphate_phosphotransfera"/>
</dbReference>
<dbReference type="SUPFAM" id="SSF52540">
    <property type="entry name" value="P-loop containing nucleoside triphosphate hydrolases"/>
    <property type="match status" value="1"/>
</dbReference>
<evidence type="ECO:0000256" key="6">
    <source>
        <dbReference type="RuleBase" id="RU369062"/>
    </source>
</evidence>
<evidence type="ECO:0000259" key="8">
    <source>
        <dbReference type="Pfam" id="PF03976"/>
    </source>
</evidence>
<name>A0A974PRC1_9HYPH</name>
<evidence type="ECO:0000313" key="9">
    <source>
        <dbReference type="EMBL" id="QRG07745.1"/>
    </source>
</evidence>
<dbReference type="InterPro" id="IPR022488">
    <property type="entry name" value="PPK2-related"/>
</dbReference>
<dbReference type="InterPro" id="IPR027417">
    <property type="entry name" value="P-loop_NTPase"/>
</dbReference>
<evidence type="ECO:0000256" key="2">
    <source>
        <dbReference type="ARBA" id="ARBA00022679"/>
    </source>
</evidence>
<comment type="subunit">
    <text evidence="6">Homotetramer.</text>
</comment>
<gene>
    <name evidence="9" type="primary">ppk2</name>
    <name evidence="9" type="ORF">EZH22_04995</name>
</gene>
<evidence type="ECO:0000256" key="5">
    <source>
        <dbReference type="ARBA" id="ARBA00024500"/>
    </source>
</evidence>
<dbReference type="AlphaFoldDB" id="A0A974PRC1"/>
<dbReference type="EC" id="2.7.4.-" evidence="6"/>
<proteinExistence type="inferred from homology"/>
<comment type="catalytic activity">
    <reaction evidence="5">
        <text>[phosphate](n) + ATP = [phosphate](n+1) + ADP</text>
        <dbReference type="Rhea" id="RHEA:19573"/>
        <dbReference type="Rhea" id="RHEA-COMP:9859"/>
        <dbReference type="Rhea" id="RHEA-COMP:14280"/>
        <dbReference type="ChEBI" id="CHEBI:16838"/>
        <dbReference type="ChEBI" id="CHEBI:30616"/>
        <dbReference type="ChEBI" id="CHEBI:456216"/>
    </reaction>
    <physiologicalReaction direction="right-to-left" evidence="5">
        <dbReference type="Rhea" id="RHEA:19575"/>
    </physiologicalReaction>
</comment>
<feature type="domain" description="Polyphosphate kinase-2-related" evidence="8">
    <location>
        <begin position="22"/>
        <end position="246"/>
    </location>
</feature>
<organism evidence="9 10">
    <name type="scientific">Xanthobacter dioxanivorans</name>
    <dbReference type="NCBI Taxonomy" id="2528964"/>
    <lineage>
        <taxon>Bacteria</taxon>
        <taxon>Pseudomonadati</taxon>
        <taxon>Pseudomonadota</taxon>
        <taxon>Alphaproteobacteria</taxon>
        <taxon>Hyphomicrobiales</taxon>
        <taxon>Xanthobacteraceae</taxon>
        <taxon>Xanthobacter</taxon>
    </lineage>
</organism>
<reference evidence="9 10" key="1">
    <citation type="submission" date="2020-10" db="EMBL/GenBank/DDBJ databases">
        <title>Degradation of 1,4-Dioxane by Xanthobacter sp. YN2, via a Novel Group-2 Soluble Di-Iron Monooxygenase.</title>
        <authorList>
            <person name="Ma F."/>
            <person name="Wang Y."/>
            <person name="Yang J."/>
            <person name="Guo H."/>
            <person name="Su D."/>
            <person name="Yu L."/>
        </authorList>
    </citation>
    <scope>NUCLEOTIDE SEQUENCE [LARGE SCALE GENOMIC DNA]</scope>
    <source>
        <strain evidence="9 10">YN2</strain>
    </source>
</reference>
<dbReference type="InterPro" id="IPR022486">
    <property type="entry name" value="PPK2_PA0141"/>
</dbReference>
<comment type="function">
    <text evidence="6">Uses inorganic polyphosphate (polyP) as a donor to convert GDP to GTP or ADP to ATP.</text>
</comment>
<dbReference type="PANTHER" id="PTHR34383">
    <property type="entry name" value="POLYPHOSPHATE:AMP PHOSPHOTRANSFERASE-RELATED"/>
    <property type="match status" value="1"/>
</dbReference>
<dbReference type="PANTHER" id="PTHR34383:SF1">
    <property type="entry name" value="ADP-POLYPHOSPHATE PHOSPHOTRANSFERASE"/>
    <property type="match status" value="1"/>
</dbReference>
<dbReference type="Gene3D" id="3.40.50.300">
    <property type="entry name" value="P-loop containing nucleotide triphosphate hydrolases"/>
    <property type="match status" value="1"/>
</dbReference>
<dbReference type="EMBL" id="CP063362">
    <property type="protein sequence ID" value="QRG07745.1"/>
    <property type="molecule type" value="Genomic_DNA"/>
</dbReference>
<evidence type="ECO:0000256" key="1">
    <source>
        <dbReference type="ARBA" id="ARBA00009924"/>
    </source>
</evidence>
<dbReference type="Pfam" id="PF03976">
    <property type="entry name" value="PPK2"/>
    <property type="match status" value="1"/>
</dbReference>
<protein>
    <recommendedName>
        <fullName evidence="6">ADP/GDP-polyphosphate phosphotransferase</fullName>
        <ecNumber evidence="6">2.7.4.-</ecNumber>
    </recommendedName>
    <alternativeName>
        <fullName evidence="6">Polyphosphate kinase PPK2</fullName>
    </alternativeName>
</protein>
<dbReference type="GO" id="GO:0006754">
    <property type="term" value="P:ATP biosynthetic process"/>
    <property type="evidence" value="ECO:0007669"/>
    <property type="project" value="UniProtKB-KW"/>
</dbReference>
<accession>A0A974PRC1</accession>
<dbReference type="KEGG" id="xdi:EZH22_04995"/>
<comment type="similarity">
    <text evidence="1 6">Belongs to the polyphosphate kinase 2 (PPK2) family. Class I subfamily.</text>
</comment>
<evidence type="ECO:0000256" key="7">
    <source>
        <dbReference type="SAM" id="MobiDB-lite"/>
    </source>
</evidence>
<evidence type="ECO:0000313" key="10">
    <source>
        <dbReference type="Proteomes" id="UP000596427"/>
    </source>
</evidence>
<keyword evidence="2 6" id="KW-0808">Transferase</keyword>
<feature type="region of interest" description="Disordered" evidence="7">
    <location>
        <begin position="251"/>
        <end position="275"/>
    </location>
</feature>
<dbReference type="RefSeq" id="WP_203194658.1">
    <property type="nucleotide sequence ID" value="NZ_CP063362.1"/>
</dbReference>
<dbReference type="NCBIfam" id="TIGR03707">
    <property type="entry name" value="PPK2_P_aer"/>
    <property type="match status" value="1"/>
</dbReference>
<dbReference type="GO" id="GO:0008976">
    <property type="term" value="F:polyphosphate kinase activity"/>
    <property type="evidence" value="ECO:0007669"/>
    <property type="project" value="UniProtKB-UniRule"/>
</dbReference>
<evidence type="ECO:0000256" key="4">
    <source>
        <dbReference type="ARBA" id="ARBA00023310"/>
    </source>
</evidence>
<keyword evidence="10" id="KW-1185">Reference proteome</keyword>
<sequence length="275" mass="31943">MSKDKKKKHAVSADGEANAPLTRKAYDQELKALHGELVKLQLWAKHTGAKVCVIFEGRDGAGKGGVIKAILERVSPRTFRVVALPPPTDREKSQMFIQRYVPHLPAAGEIVIFDRSWYNRAGVERVMGFCPEETAKKFLASVPFVEKAIVESGVILIKYWLEVSEEEQTRRMESRIDDPRKVWKLSPMDLESYSRWYDYSRARDEMFEASDTQWAPWFVAHSDDKKRARLNIISHLLSRIPYEEVPREKIELPKRQKSHGYQEADYARHRVPERY</sequence>
<keyword evidence="3 6" id="KW-0418">Kinase</keyword>
<dbReference type="PIRSF" id="PIRSF028756">
    <property type="entry name" value="PPK2_prd"/>
    <property type="match status" value="1"/>
</dbReference>
<keyword evidence="4" id="KW-0066">ATP synthesis</keyword>